<dbReference type="GO" id="GO:2001070">
    <property type="term" value="F:starch binding"/>
    <property type="evidence" value="ECO:0007669"/>
    <property type="project" value="InterPro"/>
</dbReference>
<dbReference type="InterPro" id="IPR013783">
    <property type="entry name" value="Ig-like_fold"/>
</dbReference>
<dbReference type="GO" id="GO:0004339">
    <property type="term" value="F:glucan 1,4-alpha-glucosidase activity"/>
    <property type="evidence" value="ECO:0007669"/>
    <property type="project" value="UniProtKB-EC"/>
</dbReference>
<keyword evidence="11" id="KW-0325">Glycoprotein</keyword>
<evidence type="ECO:0000256" key="12">
    <source>
        <dbReference type="ARBA" id="ARBA00023242"/>
    </source>
</evidence>
<keyword evidence="9" id="KW-0378">Hydrolase</keyword>
<dbReference type="Pfam" id="PF00686">
    <property type="entry name" value="CBM_20"/>
    <property type="match status" value="1"/>
</dbReference>
<dbReference type="SMART" id="SM01065">
    <property type="entry name" value="CBM_2"/>
    <property type="match status" value="1"/>
</dbReference>
<keyword evidence="14" id="KW-0326">Glycosidase</keyword>
<feature type="region of interest" description="Disordered" evidence="19">
    <location>
        <begin position="1032"/>
        <end position="1054"/>
    </location>
</feature>
<dbReference type="SMART" id="SM00355">
    <property type="entry name" value="ZnF_C2H2"/>
    <property type="match status" value="8"/>
</dbReference>
<evidence type="ECO:0000313" key="22">
    <source>
        <dbReference type="EMBL" id="KAF5351638.1"/>
    </source>
</evidence>
<dbReference type="InterPro" id="IPR012341">
    <property type="entry name" value="6hp_glycosidase-like_sf"/>
</dbReference>
<evidence type="ECO:0000256" key="10">
    <source>
        <dbReference type="ARBA" id="ARBA00022833"/>
    </source>
</evidence>
<feature type="domain" description="C2H2-type" evidence="20">
    <location>
        <begin position="132"/>
        <end position="161"/>
    </location>
</feature>
<dbReference type="EMBL" id="JAACJO010000012">
    <property type="protein sequence ID" value="KAF5351638.1"/>
    <property type="molecule type" value="Genomic_DNA"/>
</dbReference>
<dbReference type="GO" id="GO:0000324">
    <property type="term" value="C:fungal-type vacuole"/>
    <property type="evidence" value="ECO:0007669"/>
    <property type="project" value="TreeGrafter"/>
</dbReference>
<evidence type="ECO:0000256" key="1">
    <source>
        <dbReference type="ARBA" id="ARBA00001863"/>
    </source>
</evidence>
<dbReference type="GO" id="GO:0005634">
    <property type="term" value="C:nucleus"/>
    <property type="evidence" value="ECO:0007669"/>
    <property type="project" value="UniProtKB-SubCell"/>
</dbReference>
<feature type="domain" description="CBM20" evidence="21">
    <location>
        <begin position="955"/>
        <end position="1054"/>
    </location>
</feature>
<dbReference type="GO" id="GO:0008270">
    <property type="term" value="F:zinc ion binding"/>
    <property type="evidence" value="ECO:0007669"/>
    <property type="project" value="UniProtKB-KW"/>
</dbReference>
<dbReference type="GO" id="GO:0000272">
    <property type="term" value="P:polysaccharide catabolic process"/>
    <property type="evidence" value="ECO:0007669"/>
    <property type="project" value="UniProtKB-KW"/>
</dbReference>
<evidence type="ECO:0000256" key="18">
    <source>
        <dbReference type="PROSITE-ProRule" id="PRU00042"/>
    </source>
</evidence>
<dbReference type="InterPro" id="IPR011613">
    <property type="entry name" value="GH15-like"/>
</dbReference>
<feature type="domain" description="C2H2-type" evidence="20">
    <location>
        <begin position="72"/>
        <end position="101"/>
    </location>
</feature>
<keyword evidence="6" id="KW-0732">Signal</keyword>
<dbReference type="PROSITE" id="PS51166">
    <property type="entry name" value="CBM20"/>
    <property type="match status" value="1"/>
</dbReference>
<dbReference type="PROSITE" id="PS00028">
    <property type="entry name" value="ZINC_FINGER_C2H2_1"/>
    <property type="match status" value="5"/>
</dbReference>
<dbReference type="PANTHER" id="PTHR31616">
    <property type="entry name" value="TREHALASE"/>
    <property type="match status" value="1"/>
</dbReference>
<dbReference type="InterPro" id="IPR000165">
    <property type="entry name" value="Glucoamylase"/>
</dbReference>
<comment type="subcellular location">
    <subcellularLocation>
        <location evidence="2">Nucleus</location>
    </subcellularLocation>
</comment>
<dbReference type="SUPFAM" id="SSF57667">
    <property type="entry name" value="beta-beta-alpha zinc fingers"/>
    <property type="match status" value="3"/>
</dbReference>
<dbReference type="Pfam" id="PF00723">
    <property type="entry name" value="Glyco_hydro_15"/>
    <property type="match status" value="1"/>
</dbReference>
<proteinExistence type="inferred from homology"/>
<evidence type="ECO:0000259" key="20">
    <source>
        <dbReference type="PROSITE" id="PS50157"/>
    </source>
</evidence>
<dbReference type="InterPro" id="IPR002044">
    <property type="entry name" value="CBM20"/>
</dbReference>
<evidence type="ECO:0000256" key="16">
    <source>
        <dbReference type="ARBA" id="ARBA00033442"/>
    </source>
</evidence>
<dbReference type="InterPro" id="IPR013784">
    <property type="entry name" value="Carb-bd-like_fold"/>
</dbReference>
<dbReference type="FunFam" id="2.60.40.10:FF:000552">
    <property type="entry name" value="Related to glucoamylase"/>
    <property type="match status" value="1"/>
</dbReference>
<gene>
    <name evidence="22" type="ORF">D9756_007509</name>
</gene>
<dbReference type="AlphaFoldDB" id="A0A8H5D2R6"/>
<evidence type="ECO:0000256" key="9">
    <source>
        <dbReference type="ARBA" id="ARBA00022801"/>
    </source>
</evidence>
<accession>A0A8H5D2R6</accession>
<dbReference type="PRINTS" id="PR00736">
    <property type="entry name" value="GLHYDRLASE15"/>
</dbReference>
<keyword evidence="10" id="KW-0862">Zinc</keyword>
<evidence type="ECO:0000256" key="2">
    <source>
        <dbReference type="ARBA" id="ARBA00004123"/>
    </source>
</evidence>
<sequence length="1054" mass="114506">MSASTTTVCESAQVLGKRGADTRLLNFFHPRHSGTNIPSEPKEHPPHIASGSTSSAPIIINGKLQANTKKRYHCTHKGCDKAYSKPSRLAEHERSHTGERPFKCETCNKSYLRETHLHAHTRSHLPEASRPFICDKTGCEKRFWTAQHLKVHIGWHEGPSLLPAQNTDALRHLQNTINFALISRMFTHLLKLKAHAKTHDGMEVHPPALATTQAHCKSEKRYACVHIRCIATSGETPSFPTWSALQYHIRNVHPPTCTYEACAGRTFTTQKGLRAHMRLHEQRDMMEALEDNSADDGADHQPVKRRRGGDWGRDWKCDFENCAKDFKSKTTLTVHKNVTHLGQRNFACSYGSCQKAYGYKHLLQRHMAKVHRSSDDEAPIEYLDDSLSASDEGEDAADISLDIGTITGFAYSQSAQTKIAEGRALRCPFPDISGLLSASELSENLHTQLTNPTAQDANCDYAFRRAYDLRRHLQASHGFSAQKETLELWVAKQKLACSVDAYLASESPIAKAGLLANIGPSGSKSHGAKAGVVIASPSTSNPDYLYTWTRDSSLVFGAIIDQYTLGLDTSLRGQIDNFVASQRIIQQVSNPSGTVSTGGLGEPKFNVDETAFTGAWGRPQRDGPALRANALITWANFLLKQSNSSYVTNTLWPIIKLDLDYVAANWNQTTFDLWEEVSSSSFFTTAVQHRSLRQGVSLANAIGQTSVVSGYTTQANNLLCFLQSYWNNAGYITANTGGGRSGKDANTVLTSIHTFDAAAGCDAATFQPCSDRALSNLLTYVNAFRSIYSINSGIANNVGVATGRYPEDGYMGGNPWYLATLAVAEQLYDALIVWKKQGSIQVTAVSQPFFSLFSSGIQTGTIPSSSATFNSLTTAIKNYADSFVAVVAKYTPSGGGLAEQYSRSNGSPISAVDLTWSYAALLTANGARNGVVPASWGASGLAVPTTCSGGGGGGGGGGNTVSVTFNVNATTVFGENIFLTGSIDALTNWSPDNALALNADNYPIWRVTVNIPASTSFEYKYIRKFNGAITWESDPNQSNSSPASGSKTINDVWR</sequence>
<dbReference type="Gene3D" id="2.60.40.10">
    <property type="entry name" value="Immunoglobulins"/>
    <property type="match status" value="1"/>
</dbReference>
<keyword evidence="7" id="KW-0677">Repeat</keyword>
<dbReference type="SUPFAM" id="SSF48208">
    <property type="entry name" value="Six-hairpin glycosidases"/>
    <property type="match status" value="1"/>
</dbReference>
<evidence type="ECO:0000256" key="17">
    <source>
        <dbReference type="ARBA" id="ARBA00033473"/>
    </source>
</evidence>
<keyword evidence="23" id="KW-1185">Reference proteome</keyword>
<evidence type="ECO:0000256" key="7">
    <source>
        <dbReference type="ARBA" id="ARBA00022737"/>
    </source>
</evidence>
<keyword evidence="5" id="KW-0479">Metal-binding</keyword>
<comment type="catalytic activity">
    <reaction evidence="1">
        <text>Hydrolysis of terminal (1-&gt;4)-linked alpha-D-glucose residues successively from non-reducing ends of the chains with release of beta-D-glucose.</text>
        <dbReference type="EC" id="3.2.1.3"/>
    </reaction>
</comment>
<keyword evidence="8 18" id="KW-0863">Zinc-finger</keyword>
<evidence type="ECO:0000256" key="14">
    <source>
        <dbReference type="ARBA" id="ARBA00023295"/>
    </source>
</evidence>
<evidence type="ECO:0000256" key="11">
    <source>
        <dbReference type="ARBA" id="ARBA00023180"/>
    </source>
</evidence>
<evidence type="ECO:0000256" key="15">
    <source>
        <dbReference type="ARBA" id="ARBA00023326"/>
    </source>
</evidence>
<dbReference type="Proteomes" id="UP000559027">
    <property type="component" value="Unassembled WGS sequence"/>
</dbReference>
<feature type="region of interest" description="Disordered" evidence="19">
    <location>
        <begin position="28"/>
        <end position="57"/>
    </location>
</feature>
<dbReference type="InterPro" id="IPR013087">
    <property type="entry name" value="Znf_C2H2_type"/>
</dbReference>
<comment type="similarity">
    <text evidence="3">Belongs to the glycosyl hydrolase 15 family.</text>
</comment>
<evidence type="ECO:0000256" key="6">
    <source>
        <dbReference type="ARBA" id="ARBA00022729"/>
    </source>
</evidence>
<dbReference type="Gene3D" id="1.50.10.10">
    <property type="match status" value="1"/>
</dbReference>
<reference evidence="22 23" key="1">
    <citation type="journal article" date="2020" name="ISME J.">
        <title>Uncovering the hidden diversity of litter-decomposition mechanisms in mushroom-forming fungi.</title>
        <authorList>
            <person name="Floudas D."/>
            <person name="Bentzer J."/>
            <person name="Ahren D."/>
            <person name="Johansson T."/>
            <person name="Persson P."/>
            <person name="Tunlid A."/>
        </authorList>
    </citation>
    <scope>NUCLEOTIDE SEQUENCE [LARGE SCALE GENOMIC DNA]</scope>
    <source>
        <strain evidence="22 23">CBS 146.42</strain>
    </source>
</reference>
<evidence type="ECO:0000256" key="19">
    <source>
        <dbReference type="SAM" id="MobiDB-lite"/>
    </source>
</evidence>
<keyword evidence="13" id="KW-0119">Carbohydrate metabolism</keyword>
<dbReference type="CDD" id="cd05808">
    <property type="entry name" value="CBM20_alpha_amylase"/>
    <property type="match status" value="1"/>
</dbReference>
<dbReference type="FunFam" id="3.30.160.60:FF:000624">
    <property type="entry name" value="zinc finger protein 697"/>
    <property type="match status" value="1"/>
</dbReference>
<name>A0A8H5D2R6_9AGAR</name>
<dbReference type="InterPro" id="IPR008928">
    <property type="entry name" value="6-hairpin_glycosidase_sf"/>
</dbReference>
<dbReference type="PROSITE" id="PS50157">
    <property type="entry name" value="ZINC_FINGER_C2H2_2"/>
    <property type="match status" value="5"/>
</dbReference>
<dbReference type="InterPro" id="IPR036236">
    <property type="entry name" value="Znf_C2H2_sf"/>
</dbReference>
<feature type="domain" description="C2H2-type" evidence="20">
    <location>
        <begin position="102"/>
        <end position="129"/>
    </location>
</feature>
<feature type="domain" description="C2H2-type" evidence="20">
    <location>
        <begin position="346"/>
        <end position="376"/>
    </location>
</feature>
<evidence type="ECO:0000259" key="21">
    <source>
        <dbReference type="PROSITE" id="PS51166"/>
    </source>
</evidence>
<dbReference type="Gene3D" id="3.30.160.60">
    <property type="entry name" value="Classic Zinc Finger"/>
    <property type="match status" value="4"/>
</dbReference>
<dbReference type="FunFam" id="3.30.160.60:FF:001102">
    <property type="entry name" value="Transcription factor IIIA"/>
    <property type="match status" value="1"/>
</dbReference>
<evidence type="ECO:0000256" key="13">
    <source>
        <dbReference type="ARBA" id="ARBA00023277"/>
    </source>
</evidence>
<dbReference type="FunFam" id="1.50.10.10:FF:000018">
    <property type="entry name" value="Glucoamylase"/>
    <property type="match status" value="1"/>
</dbReference>
<evidence type="ECO:0000256" key="4">
    <source>
        <dbReference type="ARBA" id="ARBA00012593"/>
    </source>
</evidence>
<feature type="domain" description="C2H2-type" evidence="20">
    <location>
        <begin position="315"/>
        <end position="345"/>
    </location>
</feature>
<keyword evidence="12" id="KW-0539">Nucleus</keyword>
<evidence type="ECO:0000256" key="5">
    <source>
        <dbReference type="ARBA" id="ARBA00022723"/>
    </source>
</evidence>
<protein>
    <recommendedName>
        <fullName evidence="4">glucan 1,4-alpha-glucosidase</fullName>
        <ecNumber evidence="4">3.2.1.3</ecNumber>
    </recommendedName>
    <alternativeName>
        <fullName evidence="17">1,4-alpha-D-glucan glucohydrolase</fullName>
    </alternativeName>
    <alternativeName>
        <fullName evidence="16">Glucan 1,4-alpha-glucosidase</fullName>
    </alternativeName>
</protein>
<keyword evidence="15" id="KW-0624">Polysaccharide degradation</keyword>
<dbReference type="OrthoDB" id="6123450at2759"/>
<evidence type="ECO:0000256" key="8">
    <source>
        <dbReference type="ARBA" id="ARBA00022771"/>
    </source>
</evidence>
<comment type="caution">
    <text evidence="22">The sequence shown here is derived from an EMBL/GenBank/DDBJ whole genome shotgun (WGS) entry which is preliminary data.</text>
</comment>
<dbReference type="PANTHER" id="PTHR31616:SF12">
    <property type="entry name" value="GLUCOAMYLASE"/>
    <property type="match status" value="1"/>
</dbReference>
<evidence type="ECO:0000256" key="3">
    <source>
        <dbReference type="ARBA" id="ARBA00006188"/>
    </source>
</evidence>
<feature type="compositionally biased region" description="Polar residues" evidence="19">
    <location>
        <begin position="1033"/>
        <end position="1054"/>
    </location>
</feature>
<organism evidence="22 23">
    <name type="scientific">Leucocoprinus leucothites</name>
    <dbReference type="NCBI Taxonomy" id="201217"/>
    <lineage>
        <taxon>Eukaryota</taxon>
        <taxon>Fungi</taxon>
        <taxon>Dikarya</taxon>
        <taxon>Basidiomycota</taxon>
        <taxon>Agaricomycotina</taxon>
        <taxon>Agaricomycetes</taxon>
        <taxon>Agaricomycetidae</taxon>
        <taxon>Agaricales</taxon>
        <taxon>Agaricineae</taxon>
        <taxon>Agaricaceae</taxon>
        <taxon>Leucocoprinus</taxon>
    </lineage>
</organism>
<evidence type="ECO:0000313" key="23">
    <source>
        <dbReference type="Proteomes" id="UP000559027"/>
    </source>
</evidence>
<dbReference type="EC" id="3.2.1.3" evidence="4"/>
<dbReference type="SUPFAM" id="SSF49452">
    <property type="entry name" value="Starch-binding domain-like"/>
    <property type="match status" value="1"/>
</dbReference>